<accession>A0A7R9SWR8</accession>
<proteinExistence type="predicted"/>
<evidence type="ECO:0000256" key="1">
    <source>
        <dbReference type="SAM" id="MobiDB-lite"/>
    </source>
</evidence>
<gene>
    <name evidence="2" type="ORF">PAMY1081_LOCUS242</name>
</gene>
<organism evidence="2">
    <name type="scientific">Polyblepharides amylifera</name>
    <dbReference type="NCBI Taxonomy" id="1486889"/>
    <lineage>
        <taxon>Eukaryota</taxon>
        <taxon>Viridiplantae</taxon>
        <taxon>Chlorophyta</taxon>
        <taxon>Pyramimonadophyceae</taxon>
        <taxon>Pyramimonadales</taxon>
        <taxon>Polyblepharidaceae</taxon>
        <taxon>Polyblepharides</taxon>
    </lineage>
</organism>
<sequence>MPTDPHCKNAPMMQLARAEAEEAEKKRQATKRIAQAWKAHEDRALAAAEKKVARDIVKRHVVAKITRKRFLELKEATIVCQAHRRGVLARKEYSEMWVKIAIKEGVGFLLGLRKAKFQHYYGFARREAAFVMQTCWHSRKARVRARERRQEVAKERLGVLLDLWDQVGLPLAERSRNFSRLLDSGLDSLRGLASIRAAVLQVANILPPQHLKAAAARQMFTFDPKYSRIVDTFPGDERRTSTVAGHSGQQSLTAEEIERRHLMIRNEREYIYQQLKVLPVRDMRLLYWEWGISLQEKSRMHSLVMNRLWKEPSRAEQSEALMKIVETLPPPKTSSRFNFNMSRDAAPLNYSHAMSRGAQSMRGGGTGDTHDAKSSTSKSGSTRHTNDSKRSGSPSNSEAWESDSILSRGSSSVVGSINANNAQNSGRSTSRSRKSSLGKAFTDTKLVNKGGRAASEAGSAMDAIEIVAVDMNSDVFSSAQLSASSNDNSRLNDRTTSKNFMKLLSCTRPQSGPD</sequence>
<feature type="compositionally biased region" description="Polar residues" evidence="1">
    <location>
        <begin position="391"/>
        <end position="424"/>
    </location>
</feature>
<evidence type="ECO:0000313" key="2">
    <source>
        <dbReference type="EMBL" id="CAD8215968.1"/>
    </source>
</evidence>
<feature type="compositionally biased region" description="Polar residues" evidence="1">
    <location>
        <begin position="374"/>
        <end position="383"/>
    </location>
</feature>
<dbReference type="PROSITE" id="PS50096">
    <property type="entry name" value="IQ"/>
    <property type="match status" value="1"/>
</dbReference>
<dbReference type="AlphaFoldDB" id="A0A7R9SWR8"/>
<protein>
    <submittedName>
        <fullName evidence="2">Uncharacterized protein</fullName>
    </submittedName>
</protein>
<feature type="region of interest" description="Disordered" evidence="1">
    <location>
        <begin position="356"/>
        <end position="438"/>
    </location>
</feature>
<name>A0A7R9SWR8_9CHLO</name>
<dbReference type="Gene3D" id="1.20.5.190">
    <property type="match status" value="1"/>
</dbReference>
<reference evidence="2" key="1">
    <citation type="submission" date="2021-01" db="EMBL/GenBank/DDBJ databases">
        <authorList>
            <person name="Corre E."/>
            <person name="Pelletier E."/>
            <person name="Niang G."/>
            <person name="Scheremetjew M."/>
            <person name="Finn R."/>
            <person name="Kale V."/>
            <person name="Holt S."/>
            <person name="Cochrane G."/>
            <person name="Meng A."/>
            <person name="Brown T."/>
            <person name="Cohen L."/>
        </authorList>
    </citation>
    <scope>NUCLEOTIDE SEQUENCE</scope>
    <source>
        <strain evidence="2">CCMP720</strain>
    </source>
</reference>
<dbReference type="EMBL" id="HBDV01000355">
    <property type="protein sequence ID" value="CAD8215968.1"/>
    <property type="molecule type" value="Transcribed_RNA"/>
</dbReference>